<protein>
    <submittedName>
        <fullName evidence="2">Bro-d protein</fullName>
    </submittedName>
</protein>
<dbReference type="SMART" id="SM01040">
    <property type="entry name" value="Bro-N"/>
    <property type="match status" value="1"/>
</dbReference>
<feature type="domain" description="Bro-N" evidence="1">
    <location>
        <begin position="3"/>
        <end position="128"/>
    </location>
</feature>
<dbReference type="EMBL" id="KJ186100">
    <property type="protein sequence ID" value="AIS92871.1"/>
    <property type="molecule type" value="Genomic_DNA"/>
</dbReference>
<name>A0A097DC14_NPVBM</name>
<organism evidence="2">
    <name type="scientific">Bombyx mori nuclear polyhedrosis virus</name>
    <name type="common">BmNPV</name>
    <dbReference type="NCBI Taxonomy" id="271108"/>
    <lineage>
        <taxon>Viruses</taxon>
        <taxon>Viruses incertae sedis</taxon>
        <taxon>Naldaviricetes</taxon>
        <taxon>Lefavirales</taxon>
        <taxon>Baculoviridae</taxon>
        <taxon>Alphabaculovirus</taxon>
        <taxon>Alphabaculovirus bomori</taxon>
    </lineage>
</organism>
<evidence type="ECO:0000313" key="2">
    <source>
        <dbReference type="EMBL" id="AIS92871.1"/>
    </source>
</evidence>
<proteinExistence type="predicted"/>
<organismHost>
    <name type="scientific">Bombyx mori</name>
    <name type="common">Silk moth</name>
    <dbReference type="NCBI Taxonomy" id="7091"/>
</organismHost>
<evidence type="ECO:0000259" key="1">
    <source>
        <dbReference type="PROSITE" id="PS51750"/>
    </source>
</evidence>
<dbReference type="Pfam" id="PF02498">
    <property type="entry name" value="Bro-N"/>
    <property type="match status" value="1"/>
</dbReference>
<reference evidence="2" key="2">
    <citation type="submission" date="2014-01" db="EMBL/GenBank/DDBJ databases">
        <authorList>
            <person name="Ardisson-Araujo D.M.P."/>
            <person name="Melo F.L."/>
            <person name="Brancalhao R.M.C."/>
            <person name="Bao S.N."/>
            <person name="Ribeiro B.M."/>
        </authorList>
    </citation>
    <scope>NUCLEOTIDE SEQUENCE</scope>
    <source>
        <strain evidence="2">Brazilian</strain>
    </source>
</reference>
<accession>A0A097DC14</accession>
<reference evidence="2" key="1">
    <citation type="journal article" date="2014" name="Virus Genes">
        <title>Complete genome sequence of the first non-Asian isolate of Bombyx mori nucleopolyhedrovirus.</title>
        <authorList>
            <person name="Ardisson-Araujo D.M."/>
            <person name="Melo F.L."/>
            <person name="de Souza Andrade M."/>
            <person name="Brancalhao R.M."/>
            <person name="Bao S.N."/>
            <person name="Ribeiro B.M."/>
        </authorList>
    </citation>
    <scope>NUCLEOTIDE SEQUENCE</scope>
    <source>
        <strain evidence="2">Brazilian</strain>
    </source>
</reference>
<gene>
    <name evidence="2" type="primary">bro-d</name>
    <name evidence="2" type="ORF">Bm(Br)Orf-140</name>
</gene>
<sequence>MAQVKIGEFKFGEDMFTLRYVLEQGNPQVKFVAKDIASSLKYGNCKDAVTRHVDKKYKYTYNEYGARIPPHTSNSVAKHGDPLYLHPHTVLITKSGVIQLIMKSKLPYAIELQEWLLEEVIPQVLCTGKYDPAIKQQEEKNKQLVTKLIATFTEHTNALQAVVAQKTEELFKKQEFIERIIAIKDKQIEAKDLQVTRVMTDLNRMYTGFQETMQRKDEMMHKKDELLQVKDTQVSNLIAKMIDLSDRAVQYPADKRKHPVLCVTRDGTTFTAITGQKTYVESQKHKRNIDAANIVVENIRPNPTVDWNNATDRLQSKRSKRSISFDSLEEAQQFENRIKYLLKNANNIN</sequence>
<dbReference type="InterPro" id="IPR003497">
    <property type="entry name" value="BRO_N_domain"/>
</dbReference>
<dbReference type="PROSITE" id="PS51750">
    <property type="entry name" value="BRO_N"/>
    <property type="match status" value="1"/>
</dbReference>